<dbReference type="Gene3D" id="3.40.50.1980">
    <property type="entry name" value="Nitrogenase molybdenum iron protein domain"/>
    <property type="match status" value="2"/>
</dbReference>
<dbReference type="InterPro" id="IPR002491">
    <property type="entry name" value="ABC_transptr_periplasmic_BD"/>
</dbReference>
<feature type="domain" description="Fe/B12 periplasmic-binding" evidence="2">
    <location>
        <begin position="27"/>
        <end position="279"/>
    </location>
</feature>
<dbReference type="EMBL" id="VWOJ01000002">
    <property type="protein sequence ID" value="KAA5803964.1"/>
    <property type="molecule type" value="Genomic_DNA"/>
</dbReference>
<dbReference type="PROSITE" id="PS50983">
    <property type="entry name" value="FE_B12_PBP"/>
    <property type="match status" value="1"/>
</dbReference>
<proteinExistence type="predicted"/>
<evidence type="ECO:0000313" key="4">
    <source>
        <dbReference type="Proteomes" id="UP000325122"/>
    </source>
</evidence>
<organism evidence="3 4">
    <name type="scientific">Alkalicaulis satelles</name>
    <dbReference type="NCBI Taxonomy" id="2609175"/>
    <lineage>
        <taxon>Bacteria</taxon>
        <taxon>Pseudomonadati</taxon>
        <taxon>Pseudomonadota</taxon>
        <taxon>Alphaproteobacteria</taxon>
        <taxon>Maricaulales</taxon>
        <taxon>Maricaulaceae</taxon>
        <taxon>Alkalicaulis</taxon>
    </lineage>
</organism>
<keyword evidence="4" id="KW-1185">Reference proteome</keyword>
<sequence>MVQRAGVLAALAALILTGPAGAGERPRVVSLDFCADQYVLALADRDQIAGLATGPDDAHSALRARAAGLRRVRDNAEDVLALHPDLIVRSFGGGVRAQGFYARAGLAVHDLGYAGSFEDMEAVIARTAQALGQGERGTALIAQMRADLAAAARPGARARALYLTPGGVTTGSGTLIHAMIEAAGLENAAASDGAIGWTSLPLEALVLDPPELIITGFFDQPDIAADHWSQTRHPVLTRLLERTPVIHLGGAMIGCGHWTLAEAARQVREQADSLLEPGS</sequence>
<name>A0A5M6ZJQ5_9PROT</name>
<evidence type="ECO:0000313" key="3">
    <source>
        <dbReference type="EMBL" id="KAA5803964.1"/>
    </source>
</evidence>
<keyword evidence="1" id="KW-0732">Signal</keyword>
<dbReference type="Pfam" id="PF01497">
    <property type="entry name" value="Peripla_BP_2"/>
    <property type="match status" value="1"/>
</dbReference>
<feature type="signal peptide" evidence="1">
    <location>
        <begin position="1"/>
        <end position="22"/>
    </location>
</feature>
<dbReference type="RefSeq" id="WP_150023231.1">
    <property type="nucleotide sequence ID" value="NZ_VWOJ01000002.1"/>
</dbReference>
<evidence type="ECO:0000256" key="1">
    <source>
        <dbReference type="SAM" id="SignalP"/>
    </source>
</evidence>
<dbReference type="Proteomes" id="UP000325122">
    <property type="component" value="Unassembled WGS sequence"/>
</dbReference>
<dbReference type="AlphaFoldDB" id="A0A5M6ZJQ5"/>
<protein>
    <submittedName>
        <fullName evidence="3">ABC transporter substrate-binding protein</fullName>
    </submittedName>
</protein>
<evidence type="ECO:0000259" key="2">
    <source>
        <dbReference type="PROSITE" id="PS50983"/>
    </source>
</evidence>
<accession>A0A5M6ZJQ5</accession>
<gene>
    <name evidence="3" type="ORF">F1654_09245</name>
</gene>
<dbReference type="PANTHER" id="PTHR30535:SF34">
    <property type="entry name" value="MOLYBDATE-BINDING PROTEIN MOLA"/>
    <property type="match status" value="1"/>
</dbReference>
<dbReference type="SUPFAM" id="SSF53807">
    <property type="entry name" value="Helical backbone' metal receptor"/>
    <property type="match status" value="1"/>
</dbReference>
<dbReference type="PANTHER" id="PTHR30535">
    <property type="entry name" value="VITAMIN B12-BINDING PROTEIN"/>
    <property type="match status" value="1"/>
</dbReference>
<reference evidence="3 4" key="1">
    <citation type="submission" date="2019-09" db="EMBL/GenBank/DDBJ databases">
        <authorList>
            <person name="Kevbrin V."/>
            <person name="Grouzdev D.S."/>
        </authorList>
    </citation>
    <scope>NUCLEOTIDE SEQUENCE [LARGE SCALE GENOMIC DNA]</scope>
    <source>
        <strain evidence="3 4">G-192</strain>
    </source>
</reference>
<feature type="chain" id="PRO_5024291327" evidence="1">
    <location>
        <begin position="23"/>
        <end position="279"/>
    </location>
</feature>
<dbReference type="InterPro" id="IPR050902">
    <property type="entry name" value="ABC_Transporter_SBP"/>
</dbReference>
<comment type="caution">
    <text evidence="3">The sequence shown here is derived from an EMBL/GenBank/DDBJ whole genome shotgun (WGS) entry which is preliminary data.</text>
</comment>